<organism evidence="2 3">
    <name type="scientific">Dissophora globulifera</name>
    <dbReference type="NCBI Taxonomy" id="979702"/>
    <lineage>
        <taxon>Eukaryota</taxon>
        <taxon>Fungi</taxon>
        <taxon>Fungi incertae sedis</taxon>
        <taxon>Mucoromycota</taxon>
        <taxon>Mortierellomycotina</taxon>
        <taxon>Mortierellomycetes</taxon>
        <taxon>Mortierellales</taxon>
        <taxon>Mortierellaceae</taxon>
        <taxon>Dissophora</taxon>
    </lineage>
</organism>
<dbReference type="EMBL" id="JAAAIP010000142">
    <property type="protein sequence ID" value="KAG0324613.1"/>
    <property type="molecule type" value="Genomic_DNA"/>
</dbReference>
<sequence>MTAGNTVAIASQPIPASSPSVSASASASTSPSGTSTPTSSASSAHHETCHSNDAGSPLTQILTLYHKSTSTFLLRQLAVAYSTSLEALDLLARTNKAFGLDQATASLATHRSFFVLKQKLWILNITIFGAMLTDRAEGEAADANGVQKRLTGSSKEQPEKLVKDLWRRLLKDYESVEGDIDGQVMVAFVLLCINQKLYTVARQGTESYLATIPDGMLIHLETAAGALQSVDRVAKDPLMTNYERLVELYAVHVLAKLKEWDYARQFLEFNTVLSESSKVMYNRILNKLEQKSQRPKKIKRPLDTGLDPLLTTASSTSPPSSSSTPAKLSSTVASDAKNIAASALATSPKVVIYQPTIRDGSSSVRAASESHAAAATLTKTGASLAGTGTGNGASANTALVTTLQGRVWILLQHYVDQIRHLSTQLGPSQMMAVVGIVVFVGAVSRNRTRASRVVRMVVDKVMQTIKMGTAVTSI</sequence>
<keyword evidence="3" id="KW-1185">Reference proteome</keyword>
<feature type="region of interest" description="Disordered" evidence="1">
    <location>
        <begin position="1"/>
        <end position="52"/>
    </location>
</feature>
<feature type="compositionally biased region" description="Low complexity" evidence="1">
    <location>
        <begin position="8"/>
        <end position="43"/>
    </location>
</feature>
<protein>
    <submittedName>
        <fullName evidence="2">Uncharacterized protein</fullName>
    </submittedName>
</protein>
<gene>
    <name evidence="2" type="ORF">BGZ99_001618</name>
</gene>
<evidence type="ECO:0000313" key="2">
    <source>
        <dbReference type="EMBL" id="KAG0324613.1"/>
    </source>
</evidence>
<dbReference type="Proteomes" id="UP000738325">
    <property type="component" value="Unassembled WGS sequence"/>
</dbReference>
<dbReference type="AlphaFoldDB" id="A0A9P6RSR7"/>
<evidence type="ECO:0000256" key="1">
    <source>
        <dbReference type="SAM" id="MobiDB-lite"/>
    </source>
</evidence>
<evidence type="ECO:0000313" key="3">
    <source>
        <dbReference type="Proteomes" id="UP000738325"/>
    </source>
</evidence>
<name>A0A9P6RSR7_9FUNG</name>
<proteinExistence type="predicted"/>
<reference evidence="2" key="1">
    <citation type="journal article" date="2020" name="Fungal Divers.">
        <title>Resolving the Mortierellaceae phylogeny through synthesis of multi-gene phylogenetics and phylogenomics.</title>
        <authorList>
            <person name="Vandepol N."/>
            <person name="Liber J."/>
            <person name="Desiro A."/>
            <person name="Na H."/>
            <person name="Kennedy M."/>
            <person name="Barry K."/>
            <person name="Grigoriev I.V."/>
            <person name="Miller A.N."/>
            <person name="O'Donnell K."/>
            <person name="Stajich J.E."/>
            <person name="Bonito G."/>
        </authorList>
    </citation>
    <scope>NUCLEOTIDE SEQUENCE</scope>
    <source>
        <strain evidence="2">REB-010B</strain>
    </source>
</reference>
<accession>A0A9P6RSR7</accession>
<feature type="compositionally biased region" description="Low complexity" evidence="1">
    <location>
        <begin position="303"/>
        <end position="329"/>
    </location>
</feature>
<comment type="caution">
    <text evidence="2">The sequence shown here is derived from an EMBL/GenBank/DDBJ whole genome shotgun (WGS) entry which is preliminary data.</text>
</comment>
<feature type="region of interest" description="Disordered" evidence="1">
    <location>
        <begin position="292"/>
        <end position="329"/>
    </location>
</feature>
<dbReference type="OrthoDB" id="3981028at2759"/>